<evidence type="ECO:0000256" key="1">
    <source>
        <dbReference type="SAM" id="MobiDB-lite"/>
    </source>
</evidence>
<protein>
    <submittedName>
        <fullName evidence="2">Uncharacterized protein</fullName>
    </submittedName>
</protein>
<dbReference type="AlphaFoldDB" id="A0A4V1IYL6"/>
<dbReference type="PANTHER" id="PTHR22705">
    <property type="entry name" value="ZINC FINGER, ZZ DOMAIN CONTAINING 3"/>
    <property type="match status" value="1"/>
</dbReference>
<evidence type="ECO:0000313" key="3">
    <source>
        <dbReference type="Proteomes" id="UP000267251"/>
    </source>
</evidence>
<dbReference type="EMBL" id="KZ987768">
    <property type="protein sequence ID" value="RKP14989.1"/>
    <property type="molecule type" value="Genomic_DNA"/>
</dbReference>
<feature type="compositionally biased region" description="Basic and acidic residues" evidence="1">
    <location>
        <begin position="10"/>
        <end position="26"/>
    </location>
</feature>
<dbReference type="InterPro" id="IPR037830">
    <property type="entry name" value="ZZZ3"/>
</dbReference>
<dbReference type="Proteomes" id="UP000267251">
    <property type="component" value="Unassembled WGS sequence"/>
</dbReference>
<evidence type="ECO:0000313" key="2">
    <source>
        <dbReference type="EMBL" id="RKP14989.1"/>
    </source>
</evidence>
<proteinExistence type="predicted"/>
<organism evidence="2 3">
    <name type="scientific">Piptocephalis cylindrospora</name>
    <dbReference type="NCBI Taxonomy" id="1907219"/>
    <lineage>
        <taxon>Eukaryota</taxon>
        <taxon>Fungi</taxon>
        <taxon>Fungi incertae sedis</taxon>
        <taxon>Zoopagomycota</taxon>
        <taxon>Zoopagomycotina</taxon>
        <taxon>Zoopagomycetes</taxon>
        <taxon>Zoopagales</taxon>
        <taxon>Piptocephalidaceae</taxon>
        <taxon>Piptocephalis</taxon>
    </lineage>
</organism>
<feature type="region of interest" description="Disordered" evidence="1">
    <location>
        <begin position="220"/>
        <end position="290"/>
    </location>
</feature>
<dbReference type="PANTHER" id="PTHR22705:SF0">
    <property type="entry name" value="ZZ-TYPE ZINC FINGER-CONTAINING PROTEIN 3"/>
    <property type="match status" value="1"/>
</dbReference>
<feature type="region of interest" description="Disordered" evidence="1">
    <location>
        <begin position="1"/>
        <end position="73"/>
    </location>
</feature>
<accession>A0A4V1IYL6</accession>
<dbReference type="OrthoDB" id="424753at2759"/>
<reference evidence="3" key="1">
    <citation type="journal article" date="2018" name="Nat. Microbiol.">
        <title>Leveraging single-cell genomics to expand the fungal tree of life.</title>
        <authorList>
            <person name="Ahrendt S.R."/>
            <person name="Quandt C.A."/>
            <person name="Ciobanu D."/>
            <person name="Clum A."/>
            <person name="Salamov A."/>
            <person name="Andreopoulos B."/>
            <person name="Cheng J.F."/>
            <person name="Woyke T."/>
            <person name="Pelin A."/>
            <person name="Henrissat B."/>
            <person name="Reynolds N.K."/>
            <person name="Benny G.L."/>
            <person name="Smith M.E."/>
            <person name="James T.Y."/>
            <person name="Grigoriev I.V."/>
        </authorList>
    </citation>
    <scope>NUCLEOTIDE SEQUENCE [LARGE SCALE GENOMIC DNA]</scope>
</reference>
<keyword evidence="3" id="KW-1185">Reference proteome</keyword>
<feature type="compositionally biased region" description="Polar residues" evidence="1">
    <location>
        <begin position="45"/>
        <end position="55"/>
    </location>
</feature>
<name>A0A4V1IYL6_9FUNG</name>
<gene>
    <name evidence="2" type="ORF">BJ684DRAFT_18640</name>
</gene>
<sequence length="307" mass="33367">MNMGTSMHLAQDEKQPEATDRQDKEAAGSTQSVATTDAMGDTLDSIPNSQQSVLGTSALGKDKQDPTSTEPPLILRQNEDYLLLCSALEALRGQLDCATSDLQTLEQLRTDALADPMAYVERLKDETGPSAPILQEIVRLPHIEMAKYMQRGMSSSYRPPDGTTWINPLPAFYENTLSSTVRYNAQSVLRGYKARPPSGPSLHSLHRSGSSSYIKGVAASLPPLQDDDDDALSSTPSISGSGDKGEVGIRGKRRRESLAHSSDSDTPYRPSGKRGKSSRHGERRLAVHTRHFPLEAVDDDFVSLKSG</sequence>